<sequence>MHQVVFPGVSLRCSSPVAVAAGDTASLNCSIDSTNGEFIGEKYLWREVPRKDITRGTKYDFEWDNRTYVSLTISNVLEEKNYTVDIMGRATGLSSGSIQVLVNTRGEPVTRNPSTKLETSIPLCIFIAVIALGILCFVAFLWRKFHLNKRYQEVEDGGDQIGGEPCSLYTYIYNYIL</sequence>
<evidence type="ECO:0000256" key="1">
    <source>
        <dbReference type="SAM" id="Phobius"/>
    </source>
</evidence>
<dbReference type="SUPFAM" id="SSF48726">
    <property type="entry name" value="Immunoglobulin"/>
    <property type="match status" value="1"/>
</dbReference>
<keyword evidence="1" id="KW-0472">Membrane</keyword>
<dbReference type="InterPro" id="IPR003599">
    <property type="entry name" value="Ig_sub"/>
</dbReference>
<dbReference type="Proteomes" id="UP000314294">
    <property type="component" value="Unassembled WGS sequence"/>
</dbReference>
<keyword evidence="4" id="KW-1185">Reference proteome</keyword>
<dbReference type="EMBL" id="SRLO01000701">
    <property type="protein sequence ID" value="TNN48346.1"/>
    <property type="molecule type" value="Genomic_DNA"/>
</dbReference>
<dbReference type="AlphaFoldDB" id="A0A4Z2G453"/>
<accession>A0A4Z2G453</accession>
<reference evidence="3 4" key="1">
    <citation type="submission" date="2019-03" db="EMBL/GenBank/DDBJ databases">
        <title>First draft genome of Liparis tanakae, snailfish: a comprehensive survey of snailfish specific genes.</title>
        <authorList>
            <person name="Kim W."/>
            <person name="Song I."/>
            <person name="Jeong J.-H."/>
            <person name="Kim D."/>
            <person name="Kim S."/>
            <person name="Ryu S."/>
            <person name="Song J.Y."/>
            <person name="Lee S.K."/>
        </authorList>
    </citation>
    <scope>NUCLEOTIDE SEQUENCE [LARGE SCALE GENOMIC DNA]</scope>
    <source>
        <tissue evidence="3">Muscle</tissue>
    </source>
</reference>
<evidence type="ECO:0000259" key="2">
    <source>
        <dbReference type="SMART" id="SM00409"/>
    </source>
</evidence>
<protein>
    <recommendedName>
        <fullName evidence="2">Immunoglobulin domain-containing protein</fullName>
    </recommendedName>
</protein>
<proteinExistence type="predicted"/>
<organism evidence="3 4">
    <name type="scientific">Liparis tanakae</name>
    <name type="common">Tanaka's snailfish</name>
    <dbReference type="NCBI Taxonomy" id="230148"/>
    <lineage>
        <taxon>Eukaryota</taxon>
        <taxon>Metazoa</taxon>
        <taxon>Chordata</taxon>
        <taxon>Craniata</taxon>
        <taxon>Vertebrata</taxon>
        <taxon>Euteleostomi</taxon>
        <taxon>Actinopterygii</taxon>
        <taxon>Neopterygii</taxon>
        <taxon>Teleostei</taxon>
        <taxon>Neoteleostei</taxon>
        <taxon>Acanthomorphata</taxon>
        <taxon>Eupercaria</taxon>
        <taxon>Perciformes</taxon>
        <taxon>Cottioidei</taxon>
        <taxon>Cottales</taxon>
        <taxon>Liparidae</taxon>
        <taxon>Liparis</taxon>
    </lineage>
</organism>
<gene>
    <name evidence="3" type="ORF">EYF80_041464</name>
</gene>
<comment type="caution">
    <text evidence="3">The sequence shown here is derived from an EMBL/GenBank/DDBJ whole genome shotgun (WGS) entry which is preliminary data.</text>
</comment>
<evidence type="ECO:0000313" key="4">
    <source>
        <dbReference type="Proteomes" id="UP000314294"/>
    </source>
</evidence>
<feature type="transmembrane region" description="Helical" evidence="1">
    <location>
        <begin position="120"/>
        <end position="142"/>
    </location>
</feature>
<name>A0A4Z2G453_9TELE</name>
<feature type="domain" description="Immunoglobulin" evidence="2">
    <location>
        <begin position="14"/>
        <end position="103"/>
    </location>
</feature>
<keyword evidence="1" id="KW-0812">Transmembrane</keyword>
<dbReference type="SMART" id="SM00409">
    <property type="entry name" value="IG"/>
    <property type="match status" value="1"/>
</dbReference>
<dbReference type="InterPro" id="IPR036179">
    <property type="entry name" value="Ig-like_dom_sf"/>
</dbReference>
<dbReference type="InterPro" id="IPR013783">
    <property type="entry name" value="Ig-like_fold"/>
</dbReference>
<dbReference type="Gene3D" id="2.60.40.10">
    <property type="entry name" value="Immunoglobulins"/>
    <property type="match status" value="1"/>
</dbReference>
<dbReference type="OrthoDB" id="8958344at2759"/>
<keyword evidence="1" id="KW-1133">Transmembrane helix</keyword>
<evidence type="ECO:0000313" key="3">
    <source>
        <dbReference type="EMBL" id="TNN48346.1"/>
    </source>
</evidence>